<comment type="caution">
    <text evidence="1">The sequence shown here is derived from an EMBL/GenBank/DDBJ whole genome shotgun (WGS) entry which is preliminary data.</text>
</comment>
<gene>
    <name evidence="1" type="ORF">NO1_1902</name>
</gene>
<dbReference type="EMBL" id="BGZN01000085">
    <property type="protein sequence ID" value="GBR74781.1"/>
    <property type="molecule type" value="Genomic_DNA"/>
</dbReference>
<keyword evidence="2" id="KW-1185">Reference proteome</keyword>
<name>A0A388TDW7_TERA1</name>
<sequence>SAEIARQYQIIKDKKQNISIDYAVMEKEAANMELLPAPTALEWNDVGKTNLLQWAAPTPRQDNIEAARQAIDEGKYEKAYSLVKDDNSNDGKIIRAQALLGRSDIDLAAIIVALDKDKVDLGGGVKSDSPVLKLESLIENPDNRSNVLAAANLFLDANPAKTSDKVIGALAGLLAHVANLRNAVIADGKSDFKTYISGKDNAEECAPFYSALGQNKLAYITMAVDFLNNGSEEIKDAVASANRSIKTIDASIEFVTKAKNAETNSAPDAVYVEIAKDLLDNIDESLFKEFGYEGTGPNDLSLADLKAQINNAIANDSAAQAAVANEIRNANLPAQAAPWGTVKALFGLE</sequence>
<organism evidence="1 2">
    <name type="scientific">Termititenax aidoneus</name>
    <dbReference type="NCBI Taxonomy" id="2218524"/>
    <lineage>
        <taxon>Bacteria</taxon>
        <taxon>Bacillati</taxon>
        <taxon>Candidatus Margulisiibacteriota</taxon>
        <taxon>Candidatus Termititenacia</taxon>
        <taxon>Candidatus Termititenacales</taxon>
        <taxon>Candidatus Termititenacaceae</taxon>
        <taxon>Candidatus Termititenax</taxon>
    </lineage>
</organism>
<feature type="non-terminal residue" evidence="1">
    <location>
        <position position="1"/>
    </location>
</feature>
<proteinExistence type="predicted"/>
<accession>A0A388TDW7</accession>
<reference evidence="1 2" key="1">
    <citation type="journal article" date="2019" name="ISME J.">
        <title>Genome analyses of uncultured TG2/ZB3 bacteria in 'Margulisbacteria' specifically attached to ectosymbiotic spirochetes of protists in the termite gut.</title>
        <authorList>
            <person name="Utami Y.D."/>
            <person name="Kuwahara H."/>
            <person name="Igai K."/>
            <person name="Murakami T."/>
            <person name="Sugaya K."/>
            <person name="Morikawa T."/>
            <person name="Nagura Y."/>
            <person name="Yuki M."/>
            <person name="Deevong P."/>
            <person name="Inoue T."/>
            <person name="Kihara K."/>
            <person name="Lo N."/>
            <person name="Yamada A."/>
            <person name="Ohkuma M."/>
            <person name="Hongoh Y."/>
        </authorList>
    </citation>
    <scope>NUCLEOTIDE SEQUENCE [LARGE SCALE GENOMIC DNA]</scope>
    <source>
        <strain evidence="1">NkOx7-01</strain>
    </source>
</reference>
<dbReference type="AlphaFoldDB" id="A0A388TDW7"/>
<dbReference type="Proteomes" id="UP000269352">
    <property type="component" value="Unassembled WGS sequence"/>
</dbReference>
<evidence type="ECO:0000313" key="1">
    <source>
        <dbReference type="EMBL" id="GBR74781.1"/>
    </source>
</evidence>
<protein>
    <submittedName>
        <fullName evidence="1">Uncharacterized protein</fullName>
    </submittedName>
</protein>
<evidence type="ECO:0000313" key="2">
    <source>
        <dbReference type="Proteomes" id="UP000269352"/>
    </source>
</evidence>